<keyword evidence="3" id="KW-0645">Protease</keyword>
<keyword evidence="3" id="KW-0378">Hydrolase</keyword>
<comment type="caution">
    <text evidence="3">The sequence shown here is derived from an EMBL/GenBank/DDBJ whole genome shotgun (WGS) entry which is preliminary data.</text>
</comment>
<evidence type="ECO:0000313" key="3">
    <source>
        <dbReference type="EMBL" id="MCW3169578.1"/>
    </source>
</evidence>
<feature type="region of interest" description="Disordered" evidence="1">
    <location>
        <begin position="313"/>
        <end position="361"/>
    </location>
</feature>
<organism evidence="3 4">
    <name type="scientific">Chryseobacterium kimseyorum</name>
    <dbReference type="NCBI Taxonomy" id="2984028"/>
    <lineage>
        <taxon>Bacteria</taxon>
        <taxon>Pseudomonadati</taxon>
        <taxon>Bacteroidota</taxon>
        <taxon>Flavobacteriia</taxon>
        <taxon>Flavobacteriales</taxon>
        <taxon>Weeksellaceae</taxon>
        <taxon>Chryseobacterium group</taxon>
        <taxon>Chryseobacterium</taxon>
    </lineage>
</organism>
<name>A0ABT3I0P0_9FLAO</name>
<evidence type="ECO:0000256" key="2">
    <source>
        <dbReference type="SAM" id="Phobius"/>
    </source>
</evidence>
<feature type="compositionally biased region" description="Polar residues" evidence="1">
    <location>
        <begin position="320"/>
        <end position="331"/>
    </location>
</feature>
<evidence type="ECO:0000313" key="4">
    <source>
        <dbReference type="Proteomes" id="UP001163731"/>
    </source>
</evidence>
<reference evidence="3" key="1">
    <citation type="submission" date="2022-10" db="EMBL/GenBank/DDBJ databases">
        <title>Chryseobacterium babae sp. nov. isolated from the gut of the beetle Oryctes rhinoceros, and Chryseobacterium kimseyorum sp. nov., isolated from a stick insect rearing cage.</title>
        <authorList>
            <person name="Shelomi M."/>
            <person name="Han C.-J."/>
            <person name="Chen W.-M."/>
            <person name="Chen H.-K."/>
            <person name="Liaw S.-J."/>
            <person name="Muhle E."/>
            <person name="Clermont D."/>
        </authorList>
    </citation>
    <scope>NUCLEOTIDE SEQUENCE</scope>
    <source>
        <strain evidence="3">09-1422</strain>
    </source>
</reference>
<dbReference type="Gene3D" id="3.20.20.140">
    <property type="entry name" value="Metal-dependent hydrolases"/>
    <property type="match status" value="1"/>
</dbReference>
<dbReference type="PANTHER" id="PTHR10443">
    <property type="entry name" value="MICROSOMAL DIPEPTIDASE"/>
    <property type="match status" value="1"/>
</dbReference>
<dbReference type="InterPro" id="IPR000180">
    <property type="entry name" value="Dipep_AS"/>
</dbReference>
<feature type="transmembrane region" description="Helical" evidence="2">
    <location>
        <begin position="12"/>
        <end position="32"/>
    </location>
</feature>
<accession>A0ABT3I0P0</accession>
<dbReference type="EC" id="3.4.13.-" evidence="3"/>
<protein>
    <submittedName>
        <fullName evidence="3">Membrane dipeptidase</fullName>
        <ecNumber evidence="3">3.4.13.-</ecNumber>
    </submittedName>
</protein>
<keyword evidence="2" id="KW-1133">Transmembrane helix</keyword>
<keyword evidence="3" id="KW-0224">Dipeptidase</keyword>
<dbReference type="PROSITE" id="PS00869">
    <property type="entry name" value="RENAL_DIPEPTIDASE_1"/>
    <property type="match status" value="1"/>
</dbReference>
<dbReference type="EMBL" id="JAPDHW010000009">
    <property type="protein sequence ID" value="MCW3169578.1"/>
    <property type="molecule type" value="Genomic_DNA"/>
</dbReference>
<dbReference type="InterPro" id="IPR032466">
    <property type="entry name" value="Metal_Hydrolase"/>
</dbReference>
<proteinExistence type="predicted"/>
<dbReference type="RefSeq" id="WP_264750767.1">
    <property type="nucleotide sequence ID" value="NZ_JAPDHW010000009.1"/>
</dbReference>
<dbReference type="Proteomes" id="UP001163731">
    <property type="component" value="Unassembled WGS sequence"/>
</dbReference>
<dbReference type="SUPFAM" id="SSF51556">
    <property type="entry name" value="Metallo-dependent hydrolases"/>
    <property type="match status" value="1"/>
</dbReference>
<keyword evidence="2" id="KW-0472">Membrane</keyword>
<dbReference type="InterPro" id="IPR008257">
    <property type="entry name" value="Pept_M19"/>
</dbReference>
<keyword evidence="2" id="KW-0812">Transmembrane</keyword>
<gene>
    <name evidence="3" type="ORF">OMO38_13715</name>
</gene>
<dbReference type="GO" id="GO:0016805">
    <property type="term" value="F:dipeptidase activity"/>
    <property type="evidence" value="ECO:0007669"/>
    <property type="project" value="UniProtKB-KW"/>
</dbReference>
<dbReference type="PANTHER" id="PTHR10443:SF12">
    <property type="entry name" value="DIPEPTIDASE"/>
    <property type="match status" value="1"/>
</dbReference>
<sequence length="408" mass="45046">MENSQHHWSRRKFIAAMGGAGAFVFINPFSSWTDFSAKDDKIARIVSKTFGIDTHNHVDVPLILSELPGPKLDLRGEIKKSGLSGIVMTFPVDYQKLTEKGQAYDRFLNGLTAMDQVLEDNSMKRALNLADLEEAKRAKTPIVIQSVEGGHFLEGKIERLKVAYDRGLRHFGLLHDNDASVPLGDVFTNPPQWGGLTAFGAEVVRECERLGILIDLSHCDNNTINAVLKIAKKPVLVSHSGLNTRLGNNEMMSKMMLPRLISKEQAKIVAGNGGVIGVWTHLAEKPSDFAENIKAMVGVVGIDHVAIGTDTKMTPAYHSPNDNWGQSQNKPKQNKNTDKDHQSEQNSGKQQQKHIEKTTNTNWADQKRGFYYSVVESLLNAGFSENAIGKIGGGNYCRIFGEATDHKN</sequence>
<keyword evidence="4" id="KW-1185">Reference proteome</keyword>
<evidence type="ECO:0000256" key="1">
    <source>
        <dbReference type="SAM" id="MobiDB-lite"/>
    </source>
</evidence>
<dbReference type="PROSITE" id="PS51365">
    <property type="entry name" value="RENAL_DIPEPTIDASE_2"/>
    <property type="match status" value="1"/>
</dbReference>
<dbReference type="Pfam" id="PF01244">
    <property type="entry name" value="Peptidase_M19"/>
    <property type="match status" value="1"/>
</dbReference>